<dbReference type="RefSeq" id="XP_006032699.1">
    <property type="nucleotide sequence ID" value="XM_006032637.3"/>
</dbReference>
<evidence type="ECO:0000256" key="5">
    <source>
        <dbReference type="RuleBase" id="RU000682"/>
    </source>
</evidence>
<feature type="compositionally biased region" description="Polar residues" evidence="6">
    <location>
        <begin position="76"/>
        <end position="97"/>
    </location>
</feature>
<evidence type="ECO:0000256" key="6">
    <source>
        <dbReference type="SAM" id="MobiDB-lite"/>
    </source>
</evidence>
<dbReference type="eggNOG" id="KOG0491">
    <property type="taxonomic scope" value="Eukaryota"/>
</dbReference>
<dbReference type="Proteomes" id="UP000189705">
    <property type="component" value="Unplaced"/>
</dbReference>
<feature type="region of interest" description="Disordered" evidence="6">
    <location>
        <begin position="56"/>
        <end position="122"/>
    </location>
</feature>
<keyword evidence="1 4" id="KW-0238">DNA-binding</keyword>
<dbReference type="GO" id="GO:0000978">
    <property type="term" value="F:RNA polymerase II cis-regulatory region sequence-specific DNA binding"/>
    <property type="evidence" value="ECO:0007669"/>
    <property type="project" value="TreeGrafter"/>
</dbReference>
<feature type="region of interest" description="Disordered" evidence="6">
    <location>
        <begin position="302"/>
        <end position="333"/>
    </location>
</feature>
<comment type="subcellular location">
    <subcellularLocation>
        <location evidence="4 5">Nucleus</location>
    </subcellularLocation>
</comment>
<reference evidence="9" key="1">
    <citation type="submission" date="2025-08" db="UniProtKB">
        <authorList>
            <consortium name="RefSeq"/>
        </authorList>
    </citation>
    <scope>IDENTIFICATION</scope>
</reference>
<evidence type="ECO:0000256" key="3">
    <source>
        <dbReference type="ARBA" id="ARBA00023242"/>
    </source>
</evidence>
<dbReference type="OrthoDB" id="6159439at2759"/>
<dbReference type="InParanoid" id="A0A1U7SLL4"/>
<dbReference type="InterPro" id="IPR009057">
    <property type="entry name" value="Homeodomain-like_sf"/>
</dbReference>
<dbReference type="STRING" id="38654.A0A1U7SLL4"/>
<dbReference type="GO" id="GO:0000981">
    <property type="term" value="F:DNA-binding transcription factor activity, RNA polymerase II-specific"/>
    <property type="evidence" value="ECO:0007669"/>
    <property type="project" value="TreeGrafter"/>
</dbReference>
<dbReference type="InterPro" id="IPR016187">
    <property type="entry name" value="CTDL_fold"/>
</dbReference>
<dbReference type="Gene3D" id="3.10.100.10">
    <property type="entry name" value="Mannose-Binding Protein A, subunit A"/>
    <property type="match status" value="1"/>
</dbReference>
<dbReference type="InterPro" id="IPR050460">
    <property type="entry name" value="Distal-less_Homeobox_TF"/>
</dbReference>
<dbReference type="PROSITE" id="PS50071">
    <property type="entry name" value="HOMEOBOX_2"/>
    <property type="match status" value="1"/>
</dbReference>
<keyword evidence="8" id="KW-1185">Reference proteome</keyword>
<gene>
    <name evidence="9" type="primary">LOC102376642</name>
</gene>
<organism evidence="8 9">
    <name type="scientific">Alligator sinensis</name>
    <name type="common">Chinese alligator</name>
    <dbReference type="NCBI Taxonomy" id="38654"/>
    <lineage>
        <taxon>Eukaryota</taxon>
        <taxon>Metazoa</taxon>
        <taxon>Chordata</taxon>
        <taxon>Craniata</taxon>
        <taxon>Vertebrata</taxon>
        <taxon>Euteleostomi</taxon>
        <taxon>Archelosauria</taxon>
        <taxon>Archosauria</taxon>
        <taxon>Crocodylia</taxon>
        <taxon>Alligatoridae</taxon>
        <taxon>Alligatorinae</taxon>
        <taxon>Alligator</taxon>
    </lineage>
</organism>
<dbReference type="InterPro" id="IPR016186">
    <property type="entry name" value="C-type_lectin-like/link_sf"/>
</dbReference>
<protein>
    <submittedName>
        <fullName evidence="9">Homeobox protein NANOG</fullName>
    </submittedName>
</protein>
<dbReference type="PANTHER" id="PTHR24327:SF72">
    <property type="entry name" value="HOMEOBOX PROTEIN NANOG"/>
    <property type="match status" value="1"/>
</dbReference>
<dbReference type="Gene3D" id="1.10.10.60">
    <property type="entry name" value="Homeodomain-like"/>
    <property type="match status" value="1"/>
</dbReference>
<feature type="DNA-binding region" description="Homeobox" evidence="4">
    <location>
        <begin position="120"/>
        <end position="179"/>
    </location>
</feature>
<keyword evidence="3 4" id="KW-0539">Nucleus</keyword>
<dbReference type="GO" id="GO:0005634">
    <property type="term" value="C:nucleus"/>
    <property type="evidence" value="ECO:0007669"/>
    <property type="project" value="UniProtKB-SubCell"/>
</dbReference>
<evidence type="ECO:0000313" key="8">
    <source>
        <dbReference type="Proteomes" id="UP000189705"/>
    </source>
</evidence>
<sequence>MPYSLSHLLSVGSAISVLRNSTDIYVVKCCPELWVGYGDNCYLFCKERKDWNSSQESCAAESSSPGDQRHPGNDLSPASSSSGMFIQYTPDSATSPNAEPLSPHLNPQRSGAGGEGGVKKAKTRTAFSPEQLQILHQRFQSQKYLSPYQIRELGSALGLTYKQVKTWFQNQRMKYKRYQKESQWIEKGTCLPQNGFYQAGYLDVGSGYYQGCSVSANRNIQTVANVHQAYNSSPAYSSSQSLYTFMAIEDEGTFFGKAASPCNTQQAVGFLSPQKVNFYHGFPTNVDYASVELEESYSFQNTPGTPVSFPGSGVRQPYQPVWHPQGTQSNYNS</sequence>
<evidence type="ECO:0000256" key="4">
    <source>
        <dbReference type="PROSITE-ProRule" id="PRU00108"/>
    </source>
</evidence>
<feature type="domain" description="Homeobox" evidence="7">
    <location>
        <begin position="118"/>
        <end position="178"/>
    </location>
</feature>
<keyword evidence="2 4" id="KW-0371">Homeobox</keyword>
<dbReference type="FunCoup" id="A0A1U7SLL4">
    <property type="interactions" value="61"/>
</dbReference>
<dbReference type="GeneID" id="102376642"/>
<dbReference type="InterPro" id="IPR001356">
    <property type="entry name" value="HD"/>
</dbReference>
<accession>A0A1U7SLL4</accession>
<dbReference type="Pfam" id="PF00046">
    <property type="entry name" value="Homeodomain"/>
    <property type="match status" value="1"/>
</dbReference>
<evidence type="ECO:0000256" key="1">
    <source>
        <dbReference type="ARBA" id="ARBA00023125"/>
    </source>
</evidence>
<evidence type="ECO:0000259" key="7">
    <source>
        <dbReference type="PROSITE" id="PS50071"/>
    </source>
</evidence>
<dbReference type="SUPFAM" id="SSF56436">
    <property type="entry name" value="C-type lectin-like"/>
    <property type="match status" value="1"/>
</dbReference>
<evidence type="ECO:0000313" key="9">
    <source>
        <dbReference type="RefSeq" id="XP_006032699.1"/>
    </source>
</evidence>
<name>A0A1U7SLL4_ALLSI</name>
<dbReference type="PANTHER" id="PTHR24327">
    <property type="entry name" value="HOMEOBOX PROTEIN"/>
    <property type="match status" value="1"/>
</dbReference>
<dbReference type="AlphaFoldDB" id="A0A1U7SLL4"/>
<evidence type="ECO:0000256" key="2">
    <source>
        <dbReference type="ARBA" id="ARBA00023155"/>
    </source>
</evidence>
<dbReference type="SMART" id="SM00389">
    <property type="entry name" value="HOX"/>
    <property type="match status" value="1"/>
</dbReference>
<dbReference type="CDD" id="cd00086">
    <property type="entry name" value="homeodomain"/>
    <property type="match status" value="1"/>
</dbReference>
<proteinExistence type="predicted"/>
<dbReference type="KEGG" id="asn:102376642"/>
<dbReference type="SUPFAM" id="SSF46689">
    <property type="entry name" value="Homeodomain-like"/>
    <property type="match status" value="1"/>
</dbReference>